<protein>
    <recommendedName>
        <fullName evidence="3 6">Signal peptidase I</fullName>
        <ecNumber evidence="3 6">3.4.21.89</ecNumber>
    </recommendedName>
</protein>
<dbReference type="NCBIfam" id="TIGR02227">
    <property type="entry name" value="sigpep_I_bact"/>
    <property type="match status" value="1"/>
</dbReference>
<evidence type="ECO:0000256" key="2">
    <source>
        <dbReference type="ARBA" id="ARBA00009370"/>
    </source>
</evidence>
<evidence type="ECO:0000256" key="5">
    <source>
        <dbReference type="PIRSR" id="PIRSR600223-1"/>
    </source>
</evidence>
<dbReference type="Pfam" id="PF10502">
    <property type="entry name" value="Peptidase_S26"/>
    <property type="match status" value="1"/>
</dbReference>
<dbReference type="CDD" id="cd06530">
    <property type="entry name" value="S26_SPase_I"/>
    <property type="match status" value="1"/>
</dbReference>
<keyword evidence="6" id="KW-0472">Membrane</keyword>
<feature type="transmembrane region" description="Helical" evidence="6">
    <location>
        <begin position="12"/>
        <end position="33"/>
    </location>
</feature>
<dbReference type="InterPro" id="IPR036286">
    <property type="entry name" value="LexA/Signal_pep-like_sf"/>
</dbReference>
<comment type="similarity">
    <text evidence="2 6">Belongs to the peptidase S26 family.</text>
</comment>
<dbReference type="GO" id="GO:0009003">
    <property type="term" value="F:signal peptidase activity"/>
    <property type="evidence" value="ECO:0007669"/>
    <property type="project" value="UniProtKB-EC"/>
</dbReference>
<dbReference type="PRINTS" id="PR00727">
    <property type="entry name" value="LEADERPTASE"/>
</dbReference>
<dbReference type="KEGG" id="prf:PeribacterA2_0491"/>
<keyword evidence="4 6" id="KW-0378">Hydrolase</keyword>
<dbReference type="PANTHER" id="PTHR43390">
    <property type="entry name" value="SIGNAL PEPTIDASE I"/>
    <property type="match status" value="1"/>
</dbReference>
<accession>A0A0S1SV60</accession>
<dbReference type="EC" id="3.4.21.89" evidence="3 6"/>
<dbReference type="Gene3D" id="2.10.109.10">
    <property type="entry name" value="Umud Fragment, subunit A"/>
    <property type="match status" value="1"/>
</dbReference>
<organism evidence="8 9">
    <name type="scientific">Candidatus Peribacter riflensis</name>
    <dbReference type="NCBI Taxonomy" id="1735162"/>
    <lineage>
        <taxon>Bacteria</taxon>
        <taxon>Candidatus Peregrinibacteriota</taxon>
        <taxon>Candidatus Peribacteria</taxon>
        <taxon>Candidatus Peribacterales</taxon>
        <taxon>Candidatus Peribacteraceae</taxon>
        <taxon>Candidatus Peribacter</taxon>
    </lineage>
</organism>
<evidence type="ECO:0000256" key="4">
    <source>
        <dbReference type="ARBA" id="ARBA00022801"/>
    </source>
</evidence>
<dbReference type="GO" id="GO:0016020">
    <property type="term" value="C:membrane"/>
    <property type="evidence" value="ECO:0007669"/>
    <property type="project" value="UniProtKB-SubCell"/>
</dbReference>
<keyword evidence="6" id="KW-0645">Protease</keyword>
<dbReference type="Proteomes" id="UP000069135">
    <property type="component" value="Chromosome"/>
</dbReference>
<accession>A0A0S1SNQ1</accession>
<reference evidence="8 9" key="2">
    <citation type="journal article" date="2016" name="PeerJ">
        <title>Analysis of five complete genome sequences for members of the class Peribacteria in the recently recognized Peregrinibacteria bacterial phylum.</title>
        <authorList>
            <person name="Anantharaman K."/>
            <person name="Brown C.T."/>
            <person name="Burstein D."/>
            <person name="Castelle C.J."/>
            <person name="Probst A.J."/>
            <person name="Thomas B.C."/>
            <person name="Williams K.H."/>
            <person name="Banfield J.F."/>
        </authorList>
    </citation>
    <scope>NUCLEOTIDE SEQUENCE [LARGE SCALE GENOMIC DNA]</scope>
    <source>
        <strain evidence="8">RIFOXYD1_FULL_PER-ii_59_16</strain>
    </source>
</reference>
<dbReference type="SUPFAM" id="SSF51306">
    <property type="entry name" value="LexA/Signal peptidase"/>
    <property type="match status" value="1"/>
</dbReference>
<feature type="active site" evidence="5">
    <location>
        <position position="87"/>
    </location>
</feature>
<proteinExistence type="inferred from homology"/>
<feature type="domain" description="Peptidase S26" evidence="7">
    <location>
        <begin position="14"/>
        <end position="189"/>
    </location>
</feature>
<dbReference type="GO" id="GO:0004252">
    <property type="term" value="F:serine-type endopeptidase activity"/>
    <property type="evidence" value="ECO:0007669"/>
    <property type="project" value="InterPro"/>
</dbReference>
<dbReference type="PROSITE" id="PS00760">
    <property type="entry name" value="SPASE_I_2"/>
    <property type="match status" value="1"/>
</dbReference>
<accession>A0A0S1SBD6</accession>
<gene>
    <name evidence="8" type="ORF">PeribacterD1_0491</name>
</gene>
<evidence type="ECO:0000259" key="7">
    <source>
        <dbReference type="Pfam" id="PF10502"/>
    </source>
</evidence>
<keyword evidence="6" id="KW-1133">Transmembrane helix</keyword>
<comment type="catalytic activity">
    <reaction evidence="1 6">
        <text>Cleavage of hydrophobic, N-terminal signal or leader sequences from secreted and periplasmic proteins.</text>
        <dbReference type="EC" id="3.4.21.89"/>
    </reaction>
</comment>
<comment type="subcellular location">
    <subcellularLocation>
        <location evidence="6">Membrane</location>
        <topology evidence="6">Single-pass type II membrane protein</topology>
    </subcellularLocation>
</comment>
<evidence type="ECO:0000313" key="9">
    <source>
        <dbReference type="Proteomes" id="UP000069135"/>
    </source>
</evidence>
<dbReference type="STRING" id="1735162.PeribacterB2_0490"/>
<dbReference type="InterPro" id="IPR019533">
    <property type="entry name" value="Peptidase_S26"/>
</dbReference>
<keyword evidence="6" id="KW-0812">Transmembrane</keyword>
<evidence type="ECO:0000256" key="6">
    <source>
        <dbReference type="RuleBase" id="RU362042"/>
    </source>
</evidence>
<feature type="active site" evidence="5">
    <location>
        <position position="43"/>
    </location>
</feature>
<dbReference type="GO" id="GO:0006465">
    <property type="term" value="P:signal peptide processing"/>
    <property type="evidence" value="ECO:0007669"/>
    <property type="project" value="InterPro"/>
</dbReference>
<dbReference type="PANTHER" id="PTHR43390:SF1">
    <property type="entry name" value="CHLOROPLAST PROCESSING PEPTIDASE"/>
    <property type="match status" value="1"/>
</dbReference>
<accession>A0A0S1SUV9</accession>
<dbReference type="InterPro" id="IPR019757">
    <property type="entry name" value="Pept_S26A_signal_pept_1_Lys-AS"/>
</dbReference>
<sequence length="206" mass="23403">MIRKPFTLWFHFFDVLLNIVIIVAVVAGIRTFLVSPFQVEGNSMIDTLENRQYIIINKLVYFLNKPGRGDVVVFRPPNTDHSKHYVKRIIGEPGDEIIIRNGSVFVRVGGKDKERQVAEPYLNDRNQDHTYVGAAGSGEEKRYPVPAGHYFLLGDNRLGSLDSRSFRNAQNEPTPFVPEDDIKGRVWFVALPLSKAHAMEAPEYGF</sequence>
<accession>A0A0S1SL21</accession>
<evidence type="ECO:0000313" key="8">
    <source>
        <dbReference type="EMBL" id="ALM13181.1"/>
    </source>
</evidence>
<evidence type="ECO:0000256" key="1">
    <source>
        <dbReference type="ARBA" id="ARBA00000677"/>
    </source>
</evidence>
<evidence type="ECO:0000256" key="3">
    <source>
        <dbReference type="ARBA" id="ARBA00013208"/>
    </source>
</evidence>
<dbReference type="AlphaFoldDB" id="A0A0S1SNQ1"/>
<reference evidence="9" key="1">
    <citation type="submission" date="2015-10" db="EMBL/GenBank/DDBJ databases">
        <title>Analysis of five complete genome sequences for members of the class Peribacteria in the recently recognized Peregrinibacteria bacterial phylum.</title>
        <authorList>
            <person name="Anantharaman K."/>
            <person name="Brown C.T."/>
            <person name="Burstein D."/>
            <person name="Castelle C.J."/>
            <person name="Probst A.J."/>
            <person name="Thomas B.C."/>
            <person name="Williams K.H."/>
            <person name="Banfield J.F."/>
        </authorList>
    </citation>
    <scope>NUCLEOTIDE SEQUENCE [LARGE SCALE GENOMIC DNA]</scope>
</reference>
<dbReference type="EMBL" id="CP013065">
    <property type="protein sequence ID" value="ALM13181.1"/>
    <property type="molecule type" value="Genomic_DNA"/>
</dbReference>
<name>A0A0S1SNQ1_9BACT</name>
<dbReference type="InterPro" id="IPR000223">
    <property type="entry name" value="Pept_S26A_signal_pept_1"/>
</dbReference>